<proteinExistence type="predicted"/>
<reference evidence="1" key="1">
    <citation type="submission" date="2021-12" db="EMBL/GenBank/DDBJ databases">
        <title>Discovery of the Pendulisporaceae a myxobacterial family with distinct sporulation behavior and unique specialized metabolism.</title>
        <authorList>
            <person name="Garcia R."/>
            <person name="Popoff A."/>
            <person name="Bader C.D."/>
            <person name="Loehr J."/>
            <person name="Walesch S."/>
            <person name="Walt C."/>
            <person name="Boldt J."/>
            <person name="Bunk B."/>
            <person name="Haeckl F.J.F.P.J."/>
            <person name="Gunesch A.P."/>
            <person name="Birkelbach J."/>
            <person name="Nuebel U."/>
            <person name="Pietschmann T."/>
            <person name="Bach T."/>
            <person name="Mueller R."/>
        </authorList>
    </citation>
    <scope>NUCLEOTIDE SEQUENCE</scope>
    <source>
        <strain evidence="1">MSr11367</strain>
    </source>
</reference>
<dbReference type="EMBL" id="CP089983">
    <property type="protein sequence ID" value="WXB08435.1"/>
    <property type="molecule type" value="Genomic_DNA"/>
</dbReference>
<accession>A0ABZ2LCD5</accession>
<dbReference type="PANTHER" id="PTHR35564">
    <property type="match status" value="1"/>
</dbReference>
<evidence type="ECO:0000313" key="1">
    <source>
        <dbReference type="EMBL" id="WXB08435.1"/>
    </source>
</evidence>
<organism evidence="1 2">
    <name type="scientific">Pendulispora rubella</name>
    <dbReference type="NCBI Taxonomy" id="2741070"/>
    <lineage>
        <taxon>Bacteria</taxon>
        <taxon>Pseudomonadati</taxon>
        <taxon>Myxococcota</taxon>
        <taxon>Myxococcia</taxon>
        <taxon>Myxococcales</taxon>
        <taxon>Sorangiineae</taxon>
        <taxon>Pendulisporaceae</taxon>
        <taxon>Pendulispora</taxon>
    </lineage>
</organism>
<dbReference type="NCBIfam" id="TIGR03347">
    <property type="entry name" value="VI_chp_1"/>
    <property type="match status" value="1"/>
</dbReference>
<dbReference type="InterPro" id="IPR010732">
    <property type="entry name" value="T6SS_TssG-like"/>
</dbReference>
<dbReference type="RefSeq" id="WP_394838108.1">
    <property type="nucleotide sequence ID" value="NZ_CP089929.1"/>
</dbReference>
<dbReference type="PANTHER" id="PTHR35564:SF4">
    <property type="entry name" value="CYTOPLASMIC PROTEIN"/>
    <property type="match status" value="1"/>
</dbReference>
<dbReference type="InterPro" id="IPR010272">
    <property type="entry name" value="T6SS_TssF"/>
</dbReference>
<evidence type="ECO:0000313" key="2">
    <source>
        <dbReference type="Proteomes" id="UP001374803"/>
    </source>
</evidence>
<keyword evidence="2" id="KW-1185">Reference proteome</keyword>
<gene>
    <name evidence="1" type="primary">tssG</name>
    <name evidence="1" type="ORF">LVJ94_14460</name>
</gene>
<dbReference type="Pfam" id="PF05947">
    <property type="entry name" value="T6SS_TssF"/>
    <property type="match status" value="1"/>
</dbReference>
<dbReference type="Pfam" id="PF06996">
    <property type="entry name" value="T6SS_TssG"/>
    <property type="match status" value="1"/>
</dbReference>
<protein>
    <submittedName>
        <fullName evidence="1">Type VI secretion system baseplate subunit TssG</fullName>
    </submittedName>
</protein>
<dbReference type="Proteomes" id="UP001374803">
    <property type="component" value="Chromosome"/>
</dbReference>
<name>A0ABZ2LCD5_9BACT</name>
<sequence length="921" mass="99924">MARFPQGAVAALTRAAEQFARAHPALLGHLGRAPSSLALDRVRRGVYALAASIIERIHRFQADSHRALAEVVAASSMRPFPAATIVELSLAGSESKQRVPAHAEISPPNDPACRFRLVSHVDVGAYRVENARAHGRLVQFDLIATSDAPLQDALDDELRLYVDGPREKALLLLMHVLGATERVDVQISNGPSKQAGNVEPYGFDERDVLAPEPDGPMVTDAFVQEYFVFPEKFMFFVVRGVLSALHGTAAPVRKATVTLRLDAPLPGDLAIGPDALRAHCVPAVNLFETTSEPQTFGPGKSTFPLRVAGVPRRRGEVFAVLSVTAAPCVGEGEIPLPSLRRFRAGDFHDAFPYAYSTERKVQRSDLPPELFMTLTSSRGTEPLLEPHVISSRVLATNGACRVSVGELTEPGHGFPRAVRARNLLPTSSHVPALTGFDLALRAFAKGAIPKGDPWFALRTFLASLLPPETADPGAFRANLQRIEAIEGFEVRPRAGAGGSGRGYLASLTLDETPLRGLGDVALFLRVLHATLDAQVGLNGLYRCEALCRKSGTRLEWPTREPAPRPHRHPCPEYARKAKREAFVATSARPRASRMALESMVRTASRYGFFELARLLEHTTSTDLEHTERVQFTQRPSLAFPAGEVASVAPATNDSVQVELNFLGLVGTSAPLAAQFTEEVRYGDDEGALRAFYDVIHHALAVRLYGAWKASSIEGGFDLEGGDLQSQVLRSVAGIDAPSALEEEPLPPMLALGLADYQRGQPHDINLRGAEALLQHLLPWPISLEANVHRFLPLGDNETAHLGGQCSRLGVDFVYGETRSDREGAIRLHIGPVDRATHESMMPGGDVYAKLERLTSRVFGAKVLVELEVHLAADDTPRWTLGGASALGVDTRYTIADETVHVRAPLLPEPHQARCEFVPMTA</sequence>